<reference evidence="2" key="2">
    <citation type="submission" date="2019-10" db="EMBL/GenBank/DDBJ databases">
        <title>A de novo genome assembly of a pear dwarfing rootstock.</title>
        <authorList>
            <person name="Wang F."/>
            <person name="Wang J."/>
            <person name="Li S."/>
            <person name="Zhang Y."/>
            <person name="Fang M."/>
            <person name="Ma L."/>
            <person name="Zhao Y."/>
            <person name="Jiang S."/>
        </authorList>
    </citation>
    <scope>NUCLEOTIDE SEQUENCE [LARGE SCALE GENOMIC DNA]</scope>
</reference>
<sequence>MWLFLERFISSSGGSFGFLLTSIVEALKDYSPILSLIRQVVEDIKALPSSITGALSTHALRQTNGVAHRLAHVGVTSSQSSEWLVSPL</sequence>
<dbReference type="EMBL" id="SMOL01000148">
    <property type="protein sequence ID" value="KAB2629333.1"/>
    <property type="molecule type" value="Genomic_DNA"/>
</dbReference>
<name>A0A5N5HRK0_9ROSA</name>
<evidence type="ECO:0000313" key="2">
    <source>
        <dbReference type="Proteomes" id="UP000327157"/>
    </source>
</evidence>
<reference evidence="1 2" key="1">
    <citation type="submission" date="2019-09" db="EMBL/GenBank/DDBJ databases">
        <authorList>
            <person name="Ou C."/>
        </authorList>
    </citation>
    <scope>NUCLEOTIDE SEQUENCE [LARGE SCALE GENOMIC DNA]</scope>
    <source>
        <strain evidence="1">S2</strain>
        <tissue evidence="1">Leaf</tissue>
    </source>
</reference>
<dbReference type="AlphaFoldDB" id="A0A5N5HRK0"/>
<dbReference type="Proteomes" id="UP000327157">
    <property type="component" value="Chromosome 8"/>
</dbReference>
<evidence type="ECO:0000313" key="1">
    <source>
        <dbReference type="EMBL" id="KAB2629333.1"/>
    </source>
</evidence>
<organism evidence="1 2">
    <name type="scientific">Pyrus ussuriensis x Pyrus communis</name>
    <dbReference type="NCBI Taxonomy" id="2448454"/>
    <lineage>
        <taxon>Eukaryota</taxon>
        <taxon>Viridiplantae</taxon>
        <taxon>Streptophyta</taxon>
        <taxon>Embryophyta</taxon>
        <taxon>Tracheophyta</taxon>
        <taxon>Spermatophyta</taxon>
        <taxon>Magnoliopsida</taxon>
        <taxon>eudicotyledons</taxon>
        <taxon>Gunneridae</taxon>
        <taxon>Pentapetalae</taxon>
        <taxon>rosids</taxon>
        <taxon>fabids</taxon>
        <taxon>Rosales</taxon>
        <taxon>Rosaceae</taxon>
        <taxon>Amygdaloideae</taxon>
        <taxon>Maleae</taxon>
        <taxon>Pyrus</taxon>
    </lineage>
</organism>
<comment type="caution">
    <text evidence="1">The sequence shown here is derived from an EMBL/GenBank/DDBJ whole genome shotgun (WGS) entry which is preliminary data.</text>
</comment>
<keyword evidence="2" id="KW-1185">Reference proteome</keyword>
<protein>
    <submittedName>
        <fullName evidence="1">Uncharacterized protein</fullName>
    </submittedName>
</protein>
<accession>A0A5N5HRK0</accession>
<reference evidence="1 2" key="3">
    <citation type="submission" date="2019-11" db="EMBL/GenBank/DDBJ databases">
        <title>A de novo genome assembly of a pear dwarfing rootstock.</title>
        <authorList>
            <person name="Wang F."/>
            <person name="Wang J."/>
            <person name="Li S."/>
            <person name="Zhang Y."/>
            <person name="Fang M."/>
            <person name="Ma L."/>
            <person name="Zhao Y."/>
            <person name="Jiang S."/>
        </authorList>
    </citation>
    <scope>NUCLEOTIDE SEQUENCE [LARGE SCALE GENOMIC DNA]</scope>
    <source>
        <strain evidence="1">S2</strain>
        <tissue evidence="1">Leaf</tissue>
    </source>
</reference>
<gene>
    <name evidence="1" type="ORF">D8674_034128</name>
</gene>
<proteinExistence type="predicted"/>